<evidence type="ECO:0000256" key="6">
    <source>
        <dbReference type="ARBA" id="ARBA00023098"/>
    </source>
</evidence>
<dbReference type="EC" id="4.1.1.65" evidence="3"/>
<name>A0A8E0S309_9TREM</name>
<dbReference type="InterPro" id="IPR033177">
    <property type="entry name" value="PSD-B"/>
</dbReference>
<keyword evidence="9" id="KW-1208">Phospholipid metabolism</keyword>
<dbReference type="OrthoDB" id="4330at2759"/>
<evidence type="ECO:0000256" key="11">
    <source>
        <dbReference type="ARBA" id="ARBA00024326"/>
    </source>
</evidence>
<evidence type="ECO:0000256" key="10">
    <source>
        <dbReference type="ARBA" id="ARBA00023317"/>
    </source>
</evidence>
<gene>
    <name evidence="14" type="ORF">FBUS_04891</name>
</gene>
<evidence type="ECO:0000256" key="9">
    <source>
        <dbReference type="ARBA" id="ARBA00023264"/>
    </source>
</evidence>
<feature type="region of interest" description="Disordered" evidence="13">
    <location>
        <begin position="109"/>
        <end position="130"/>
    </location>
</feature>
<proteinExistence type="predicted"/>
<keyword evidence="15" id="KW-1185">Reference proteome</keyword>
<evidence type="ECO:0000313" key="15">
    <source>
        <dbReference type="Proteomes" id="UP000728185"/>
    </source>
</evidence>
<keyword evidence="4" id="KW-0444">Lipid biosynthesis</keyword>
<feature type="compositionally biased region" description="Polar residues" evidence="13">
    <location>
        <begin position="114"/>
        <end position="130"/>
    </location>
</feature>
<evidence type="ECO:0000313" key="14">
    <source>
        <dbReference type="EMBL" id="KAA0199911.1"/>
    </source>
</evidence>
<evidence type="ECO:0000256" key="1">
    <source>
        <dbReference type="ARBA" id="ARBA00001928"/>
    </source>
</evidence>
<evidence type="ECO:0000256" key="3">
    <source>
        <dbReference type="ARBA" id="ARBA00012243"/>
    </source>
</evidence>
<comment type="function">
    <text evidence="12">Catalyzes the formation of phosphatidylethanolamine (PtdEtn) from phosphatidylserine (PtdSer). Plays a central role in phospholipid metabolism and in the interorganelle trafficking of phosphatidylserine. May be involved in lipid droplet biogenesis at the endoplasmic reticulum membrane.</text>
</comment>
<dbReference type="EMBL" id="LUCM01000844">
    <property type="protein sequence ID" value="KAA0199911.1"/>
    <property type="molecule type" value="Genomic_DNA"/>
</dbReference>
<organism evidence="14 15">
    <name type="scientific">Fasciolopsis buskii</name>
    <dbReference type="NCBI Taxonomy" id="27845"/>
    <lineage>
        <taxon>Eukaryota</taxon>
        <taxon>Metazoa</taxon>
        <taxon>Spiralia</taxon>
        <taxon>Lophotrochozoa</taxon>
        <taxon>Platyhelminthes</taxon>
        <taxon>Trematoda</taxon>
        <taxon>Digenea</taxon>
        <taxon>Plagiorchiida</taxon>
        <taxon>Echinostomata</taxon>
        <taxon>Echinostomatoidea</taxon>
        <taxon>Fasciolidae</taxon>
        <taxon>Fasciolopsis</taxon>
    </lineage>
</organism>
<accession>A0A8E0S309</accession>
<evidence type="ECO:0000256" key="7">
    <source>
        <dbReference type="ARBA" id="ARBA00023209"/>
    </source>
</evidence>
<sequence length="410" mass="46037">MVGRLAKIRLPRWLRGPVYRCYGWMFQVNLDEIEHSDDLARYNSLADFFQRSLLPSARKIDQAACLISPADGRVLSCGRVEAGHLEQVKGLFYTLRGLLGPNSWTKVNKKKSIGTKNSPTDSTRTNGLHPAQSATNLSVEHRLCVTGHGLDYIPVFPLPNVQVDKTATPVLGRPRLRARSALAASQNLRLEDFLYAQSLLLNSVNTEQSEQYYLENEQACGVCADNQSTALYHITVYLAPGDYHRFHSPADWTIQMRRHFPGKLYSVAPPFVSQLDRLYCTNERVIYVGKWTYGFFAYVAVGATNVGSIAVYRDPDLVTNVPIRSKQLSRIWSIWQRSPETSNNGGGREQSDYFDVQFEEPIDQNKGELFGQFNFGSTVILVFEAPANCFNFTVTMGSHIKVGQPVGSVR</sequence>
<dbReference type="PANTHER" id="PTHR10067">
    <property type="entry name" value="PHOSPHATIDYLSERINE DECARBOXYLASE"/>
    <property type="match status" value="1"/>
</dbReference>
<evidence type="ECO:0000256" key="13">
    <source>
        <dbReference type="SAM" id="MobiDB-lite"/>
    </source>
</evidence>
<comment type="caution">
    <text evidence="14">The sequence shown here is derived from an EMBL/GenBank/DDBJ whole genome shotgun (WGS) entry which is preliminary data.</text>
</comment>
<dbReference type="PANTHER" id="PTHR10067:SF6">
    <property type="entry name" value="PHOSPHATIDYLSERINE DECARBOXYLASE PROENZYME, MITOCHONDRIAL"/>
    <property type="match status" value="1"/>
</dbReference>
<keyword evidence="10" id="KW-0670">Pyruvate</keyword>
<dbReference type="GO" id="GO:0005739">
    <property type="term" value="C:mitochondrion"/>
    <property type="evidence" value="ECO:0007669"/>
    <property type="project" value="TreeGrafter"/>
</dbReference>
<comment type="cofactor">
    <cofactor evidence="1">
        <name>pyruvate</name>
        <dbReference type="ChEBI" id="CHEBI:15361"/>
    </cofactor>
</comment>
<dbReference type="Pfam" id="PF02666">
    <property type="entry name" value="PS_Dcarbxylase"/>
    <property type="match status" value="2"/>
</dbReference>
<evidence type="ECO:0000256" key="5">
    <source>
        <dbReference type="ARBA" id="ARBA00022793"/>
    </source>
</evidence>
<keyword evidence="7" id="KW-0594">Phospholipid biosynthesis</keyword>
<evidence type="ECO:0000256" key="4">
    <source>
        <dbReference type="ARBA" id="ARBA00022516"/>
    </source>
</evidence>
<dbReference type="GO" id="GO:0004609">
    <property type="term" value="F:phosphatidylserine decarboxylase activity"/>
    <property type="evidence" value="ECO:0007669"/>
    <property type="project" value="UniProtKB-EC"/>
</dbReference>
<keyword evidence="8" id="KW-0456">Lyase</keyword>
<evidence type="ECO:0000256" key="8">
    <source>
        <dbReference type="ARBA" id="ARBA00023239"/>
    </source>
</evidence>
<dbReference type="NCBIfam" id="TIGR00163">
    <property type="entry name" value="PS_decarb"/>
    <property type="match status" value="1"/>
</dbReference>
<reference evidence="14" key="1">
    <citation type="submission" date="2019-05" db="EMBL/GenBank/DDBJ databases">
        <title>Annotation for the trematode Fasciolopsis buski.</title>
        <authorList>
            <person name="Choi Y.-J."/>
        </authorList>
    </citation>
    <scope>NUCLEOTIDE SEQUENCE</scope>
    <source>
        <strain evidence="14">HT</strain>
        <tissue evidence="14">Whole worm</tissue>
    </source>
</reference>
<keyword evidence="5" id="KW-0210">Decarboxylase</keyword>
<dbReference type="GO" id="GO:0006646">
    <property type="term" value="P:phosphatidylethanolamine biosynthetic process"/>
    <property type="evidence" value="ECO:0007669"/>
    <property type="project" value="UniProtKB-UniPathway"/>
</dbReference>
<dbReference type="Proteomes" id="UP000728185">
    <property type="component" value="Unassembled WGS sequence"/>
</dbReference>
<evidence type="ECO:0000256" key="12">
    <source>
        <dbReference type="ARBA" id="ARBA00045136"/>
    </source>
</evidence>
<comment type="pathway">
    <text evidence="11">Phospholipid metabolism; phosphatidylethanolamine biosynthesis.</text>
</comment>
<evidence type="ECO:0000256" key="2">
    <source>
        <dbReference type="ARBA" id="ARBA00005189"/>
    </source>
</evidence>
<dbReference type="InterPro" id="IPR003817">
    <property type="entry name" value="PS_Dcarbxylase"/>
</dbReference>
<dbReference type="AlphaFoldDB" id="A0A8E0S309"/>
<dbReference type="UniPathway" id="UPA00558"/>
<comment type="pathway">
    <text evidence="2">Lipid metabolism.</text>
</comment>
<keyword evidence="6" id="KW-0443">Lipid metabolism</keyword>
<protein>
    <recommendedName>
        <fullName evidence="3">phosphatidylserine decarboxylase</fullName>
        <ecNumber evidence="3">4.1.1.65</ecNumber>
    </recommendedName>
</protein>